<keyword evidence="10 12" id="KW-0472">Membrane</keyword>
<keyword evidence="9" id="KW-0406">Ion transport</keyword>
<feature type="transmembrane region" description="Helical" evidence="12">
    <location>
        <begin position="366"/>
        <end position="384"/>
    </location>
</feature>
<evidence type="ECO:0000256" key="5">
    <source>
        <dbReference type="ARBA" id="ARBA00022475"/>
    </source>
</evidence>
<keyword evidence="7 12" id="KW-1133">Transmembrane helix</keyword>
<comment type="similarity">
    <text evidence="2">Belongs to the monovalent cation:proton antiporter 1 (CPA1) transporter (TC 2.A.36) family.</text>
</comment>
<dbReference type="RefSeq" id="WP_249847836.1">
    <property type="nucleotide sequence ID" value="NZ_JAMGBD010000001.1"/>
</dbReference>
<dbReference type="InterPro" id="IPR006153">
    <property type="entry name" value="Cation/H_exchanger_TM"/>
</dbReference>
<evidence type="ECO:0000256" key="1">
    <source>
        <dbReference type="ARBA" id="ARBA00004651"/>
    </source>
</evidence>
<name>A0ABT0RMC0_9SPHN</name>
<protein>
    <submittedName>
        <fullName evidence="14">Cation:proton antiporter</fullName>
    </submittedName>
</protein>
<sequence>MGHQPPVDFSLLGLILIVAALTAMLCRKIGMPYSVGLVIAGFILALTPIGPNLQLTPALIMQVFLPPLIFEAAIQIQWRPFKREFPLLLMLVTVGVALAAALVAAAMHYVIGWSWLAAAFFGVLIAATDPVSVIAMFKEVRVPHRLHLLVEAESLLNDGVAALGFAVLLGIAAGASAGPADVGIALVRIAIGGTLCGIAIGWACLFIAGKTEDPLVEISLTMIAAYASFLLAERFHMSGVLATLAAGIVIGNFGKLGSLSSRGGPMLLNFWEFAAFLANSFVFILIGSAEATPALWAAVPVAVVATMAALAGRAVTVYPCSLAFARSSLAVPWKYKHVLFWGGLRGALALALALALPASLAERGEVAAAAFLVVAFSIFVQGLTMPPLVRKLGLVEEHGEEDCPEGDCL</sequence>
<accession>A0ABT0RMC0</accession>
<evidence type="ECO:0000256" key="6">
    <source>
        <dbReference type="ARBA" id="ARBA00022692"/>
    </source>
</evidence>
<feature type="domain" description="Cation/H+ exchanger transmembrane" evidence="13">
    <location>
        <begin position="17"/>
        <end position="391"/>
    </location>
</feature>
<feature type="transmembrane region" description="Helical" evidence="12">
    <location>
        <begin position="238"/>
        <end position="256"/>
    </location>
</feature>
<dbReference type="InterPro" id="IPR018422">
    <property type="entry name" value="Cation/H_exchanger_CPA1"/>
</dbReference>
<evidence type="ECO:0000256" key="10">
    <source>
        <dbReference type="ARBA" id="ARBA00023136"/>
    </source>
</evidence>
<organism evidence="14 15">
    <name type="scientific">Sphingomonas alba</name>
    <dbReference type="NCBI Taxonomy" id="2908208"/>
    <lineage>
        <taxon>Bacteria</taxon>
        <taxon>Pseudomonadati</taxon>
        <taxon>Pseudomonadota</taxon>
        <taxon>Alphaproteobacteria</taxon>
        <taxon>Sphingomonadales</taxon>
        <taxon>Sphingomonadaceae</taxon>
        <taxon>Sphingomonas</taxon>
    </lineage>
</organism>
<keyword evidence="5" id="KW-1003">Cell membrane</keyword>
<comment type="subcellular location">
    <subcellularLocation>
        <location evidence="1">Cell membrane</location>
        <topology evidence="1">Multi-pass membrane protein</topology>
    </subcellularLocation>
</comment>
<dbReference type="Proteomes" id="UP001165363">
    <property type="component" value="Unassembled WGS sequence"/>
</dbReference>
<feature type="transmembrane region" description="Helical" evidence="12">
    <location>
        <begin position="55"/>
        <end position="74"/>
    </location>
</feature>
<feature type="transmembrane region" description="Helical" evidence="12">
    <location>
        <begin position="6"/>
        <end position="26"/>
    </location>
</feature>
<dbReference type="Gene3D" id="6.10.140.1330">
    <property type="match status" value="1"/>
</dbReference>
<keyword evidence="8" id="KW-0915">Sodium</keyword>
<feature type="transmembrane region" description="Helical" evidence="12">
    <location>
        <begin position="33"/>
        <end position="49"/>
    </location>
</feature>
<feature type="transmembrane region" description="Helical" evidence="12">
    <location>
        <begin position="184"/>
        <end position="208"/>
    </location>
</feature>
<keyword evidence="6 12" id="KW-0812">Transmembrane</keyword>
<feature type="transmembrane region" description="Helical" evidence="12">
    <location>
        <begin position="115"/>
        <end position="137"/>
    </location>
</feature>
<evidence type="ECO:0000256" key="7">
    <source>
        <dbReference type="ARBA" id="ARBA00022989"/>
    </source>
</evidence>
<feature type="transmembrane region" description="Helical" evidence="12">
    <location>
        <begin position="158"/>
        <end position="178"/>
    </location>
</feature>
<dbReference type="EMBL" id="JAMGBD010000001">
    <property type="protein sequence ID" value="MCL6683794.1"/>
    <property type="molecule type" value="Genomic_DNA"/>
</dbReference>
<proteinExistence type="inferred from homology"/>
<feature type="transmembrane region" description="Helical" evidence="12">
    <location>
        <begin position="338"/>
        <end position="360"/>
    </location>
</feature>
<gene>
    <name evidence="14" type="ORF">LZ536_07755</name>
</gene>
<evidence type="ECO:0000256" key="3">
    <source>
        <dbReference type="ARBA" id="ARBA00022448"/>
    </source>
</evidence>
<evidence type="ECO:0000313" key="14">
    <source>
        <dbReference type="EMBL" id="MCL6683794.1"/>
    </source>
</evidence>
<feature type="transmembrane region" description="Helical" evidence="12">
    <location>
        <begin position="268"/>
        <end position="289"/>
    </location>
</feature>
<evidence type="ECO:0000256" key="4">
    <source>
        <dbReference type="ARBA" id="ARBA00022449"/>
    </source>
</evidence>
<keyword evidence="11" id="KW-0739">Sodium transport</keyword>
<feature type="transmembrane region" description="Helical" evidence="12">
    <location>
        <begin position="295"/>
        <end position="318"/>
    </location>
</feature>
<evidence type="ECO:0000256" key="2">
    <source>
        <dbReference type="ARBA" id="ARBA00007367"/>
    </source>
</evidence>
<keyword evidence="4" id="KW-0050">Antiport</keyword>
<dbReference type="PANTHER" id="PTHR10110:SF195">
    <property type="entry name" value="NA(+)_H(+) ANTIPORTER NHAS2"/>
    <property type="match status" value="1"/>
</dbReference>
<keyword evidence="15" id="KW-1185">Reference proteome</keyword>
<evidence type="ECO:0000313" key="15">
    <source>
        <dbReference type="Proteomes" id="UP001165363"/>
    </source>
</evidence>
<keyword evidence="3" id="KW-0813">Transport</keyword>
<reference evidence="14" key="1">
    <citation type="submission" date="2022-05" db="EMBL/GenBank/DDBJ databases">
        <authorList>
            <person name="Jo J.-H."/>
            <person name="Im W.-T."/>
        </authorList>
    </citation>
    <scope>NUCLEOTIDE SEQUENCE</scope>
    <source>
        <strain evidence="14">SE158</strain>
    </source>
</reference>
<evidence type="ECO:0000259" key="13">
    <source>
        <dbReference type="Pfam" id="PF00999"/>
    </source>
</evidence>
<dbReference type="PANTHER" id="PTHR10110">
    <property type="entry name" value="SODIUM/HYDROGEN EXCHANGER"/>
    <property type="match status" value="1"/>
</dbReference>
<evidence type="ECO:0000256" key="11">
    <source>
        <dbReference type="ARBA" id="ARBA00023201"/>
    </source>
</evidence>
<evidence type="ECO:0000256" key="9">
    <source>
        <dbReference type="ARBA" id="ARBA00023065"/>
    </source>
</evidence>
<feature type="transmembrane region" description="Helical" evidence="12">
    <location>
        <begin position="86"/>
        <end position="109"/>
    </location>
</feature>
<dbReference type="Pfam" id="PF00999">
    <property type="entry name" value="Na_H_Exchanger"/>
    <property type="match status" value="1"/>
</dbReference>
<evidence type="ECO:0000256" key="12">
    <source>
        <dbReference type="SAM" id="Phobius"/>
    </source>
</evidence>
<comment type="caution">
    <text evidence="14">The sequence shown here is derived from an EMBL/GenBank/DDBJ whole genome shotgun (WGS) entry which is preliminary data.</text>
</comment>
<evidence type="ECO:0000256" key="8">
    <source>
        <dbReference type="ARBA" id="ARBA00023053"/>
    </source>
</evidence>